<dbReference type="InterPro" id="IPR052207">
    <property type="entry name" value="Max-like/E-box_TFs"/>
</dbReference>
<accession>A0AAN6IQ58</accession>
<organism evidence="8 9">
    <name type="scientific">Exophiala dermatitidis</name>
    <name type="common">Black yeast-like fungus</name>
    <name type="synonym">Wangiella dermatitidis</name>
    <dbReference type="NCBI Taxonomy" id="5970"/>
    <lineage>
        <taxon>Eukaryota</taxon>
        <taxon>Fungi</taxon>
        <taxon>Dikarya</taxon>
        <taxon>Ascomycota</taxon>
        <taxon>Pezizomycotina</taxon>
        <taxon>Eurotiomycetes</taxon>
        <taxon>Chaetothyriomycetidae</taxon>
        <taxon>Chaetothyriales</taxon>
        <taxon>Herpotrichiellaceae</taxon>
        <taxon>Exophiala</taxon>
    </lineage>
</organism>
<dbReference type="InterPro" id="IPR011598">
    <property type="entry name" value="bHLH_dom"/>
</dbReference>
<evidence type="ECO:0000256" key="3">
    <source>
        <dbReference type="ARBA" id="ARBA00023125"/>
    </source>
</evidence>
<dbReference type="AlphaFoldDB" id="A0AAN6IQ58"/>
<feature type="compositionally biased region" description="Basic and acidic residues" evidence="6">
    <location>
        <begin position="136"/>
        <end position="145"/>
    </location>
</feature>
<evidence type="ECO:0000259" key="7">
    <source>
        <dbReference type="PROSITE" id="PS50888"/>
    </source>
</evidence>
<dbReference type="Proteomes" id="UP001161757">
    <property type="component" value="Unassembled WGS sequence"/>
</dbReference>
<evidence type="ECO:0000313" key="9">
    <source>
        <dbReference type="Proteomes" id="UP001161757"/>
    </source>
</evidence>
<dbReference type="PROSITE" id="PS50888">
    <property type="entry name" value="BHLH"/>
    <property type="match status" value="1"/>
</dbReference>
<feature type="compositionally biased region" description="Polar residues" evidence="6">
    <location>
        <begin position="149"/>
        <end position="163"/>
    </location>
</feature>
<dbReference type="InterPro" id="IPR036638">
    <property type="entry name" value="HLH_DNA-bd_sf"/>
</dbReference>
<evidence type="ECO:0000256" key="2">
    <source>
        <dbReference type="ARBA" id="ARBA00023015"/>
    </source>
</evidence>
<dbReference type="PANTHER" id="PTHR15741">
    <property type="entry name" value="BASIC HELIX-LOOP-HELIX ZIP TRANSCRIPTION FACTOR"/>
    <property type="match status" value="1"/>
</dbReference>
<dbReference type="GO" id="GO:0000981">
    <property type="term" value="F:DNA-binding transcription factor activity, RNA polymerase II-specific"/>
    <property type="evidence" value="ECO:0007669"/>
    <property type="project" value="TreeGrafter"/>
</dbReference>
<feature type="domain" description="BHLH" evidence="7">
    <location>
        <begin position="48"/>
        <end position="99"/>
    </location>
</feature>
<dbReference type="GO" id="GO:0000978">
    <property type="term" value="F:RNA polymerase II cis-regulatory region sequence-specific DNA binding"/>
    <property type="evidence" value="ECO:0007669"/>
    <property type="project" value="TreeGrafter"/>
</dbReference>
<evidence type="ECO:0000313" key="8">
    <source>
        <dbReference type="EMBL" id="KAJ8986340.1"/>
    </source>
</evidence>
<reference evidence="8" key="1">
    <citation type="submission" date="2023-01" db="EMBL/GenBank/DDBJ databases">
        <title>Exophiala dermititidis isolated from Cystic Fibrosis Patient.</title>
        <authorList>
            <person name="Kurbessoian T."/>
            <person name="Crocker A."/>
            <person name="Murante D."/>
            <person name="Hogan D.A."/>
            <person name="Stajich J.E."/>
        </authorList>
    </citation>
    <scope>NUCLEOTIDE SEQUENCE</scope>
    <source>
        <strain evidence="8">Ex8</strain>
    </source>
</reference>
<feature type="compositionally biased region" description="Basic residues" evidence="6">
    <location>
        <begin position="31"/>
        <end position="41"/>
    </location>
</feature>
<dbReference type="EMBL" id="JAJGCB010000042">
    <property type="protein sequence ID" value="KAJ8986340.1"/>
    <property type="molecule type" value="Genomic_DNA"/>
</dbReference>
<keyword evidence="4" id="KW-0804">Transcription</keyword>
<gene>
    <name evidence="8" type="primary">INO4</name>
    <name evidence="8" type="ORF">HRR80_009550</name>
</gene>
<dbReference type="PANTHER" id="PTHR15741:SF39">
    <property type="entry name" value="BHLH TRANSCRIPTION FACTOR (EUROFUNG)"/>
    <property type="match status" value="1"/>
</dbReference>
<keyword evidence="3" id="KW-0238">DNA-binding</keyword>
<evidence type="ECO:0000256" key="4">
    <source>
        <dbReference type="ARBA" id="ARBA00023163"/>
    </source>
</evidence>
<dbReference type="GO" id="GO:0046983">
    <property type="term" value="F:protein dimerization activity"/>
    <property type="evidence" value="ECO:0007669"/>
    <property type="project" value="InterPro"/>
</dbReference>
<dbReference type="GO" id="GO:0005634">
    <property type="term" value="C:nucleus"/>
    <property type="evidence" value="ECO:0007669"/>
    <property type="project" value="UniProtKB-SubCell"/>
</dbReference>
<keyword evidence="2" id="KW-0805">Transcription regulation</keyword>
<protein>
    <submittedName>
        <fullName evidence="8">Transcription factor</fullName>
    </submittedName>
</protein>
<feature type="region of interest" description="Disordered" evidence="6">
    <location>
        <begin position="118"/>
        <end position="163"/>
    </location>
</feature>
<evidence type="ECO:0000256" key="1">
    <source>
        <dbReference type="ARBA" id="ARBA00004123"/>
    </source>
</evidence>
<name>A0AAN6IQ58_EXODE</name>
<dbReference type="Pfam" id="PF00010">
    <property type="entry name" value="HLH"/>
    <property type="match status" value="1"/>
</dbReference>
<comment type="caution">
    <text evidence="8">The sequence shown here is derived from an EMBL/GenBank/DDBJ whole genome shotgun (WGS) entry which is preliminary data.</text>
</comment>
<dbReference type="SUPFAM" id="SSF47459">
    <property type="entry name" value="HLH, helix-loop-helix DNA-binding domain"/>
    <property type="match status" value="1"/>
</dbReference>
<evidence type="ECO:0000256" key="6">
    <source>
        <dbReference type="SAM" id="MobiDB-lite"/>
    </source>
</evidence>
<feature type="region of interest" description="Disordered" evidence="6">
    <location>
        <begin position="1"/>
        <end position="63"/>
    </location>
</feature>
<dbReference type="Gene3D" id="4.10.280.10">
    <property type="entry name" value="Helix-loop-helix DNA-binding domain"/>
    <property type="match status" value="1"/>
</dbReference>
<sequence>MSKEDATESGPSSRESSEGSEARQSSARRPSSGKKSNKVAKPRLTASQKSFNHKDAENKRRTAIRQRFTELSHMVPGAEGQERSEQVMLSKTTEFLRAMLLEQRRLIEVADSQGIQVDPGWRLRDDDLGGPGWKAKNMEQYESSKQKKGTGTAQAGNNGDEND</sequence>
<evidence type="ECO:0000256" key="5">
    <source>
        <dbReference type="ARBA" id="ARBA00023242"/>
    </source>
</evidence>
<keyword evidence="5" id="KW-0539">Nucleus</keyword>
<proteinExistence type="predicted"/>
<comment type="subcellular location">
    <subcellularLocation>
        <location evidence="1">Nucleus</location>
    </subcellularLocation>
</comment>